<dbReference type="EMBL" id="CP108264">
    <property type="protein sequence ID" value="WTU77782.1"/>
    <property type="molecule type" value="Genomic_DNA"/>
</dbReference>
<dbReference type="AlphaFoldDB" id="A0AAU2K135"/>
<sequence>MSGGGQPGLDEIEACFAAVVEGRVSRDAADRWAGLWVVDDTLEWDELSWWALGRLYGIDLRMGPEEPYLHDDEQVRGWLEELRRRRAG</sequence>
<reference evidence="1" key="1">
    <citation type="submission" date="2022-10" db="EMBL/GenBank/DDBJ databases">
        <title>The complete genomes of actinobacterial strains from the NBC collection.</title>
        <authorList>
            <person name="Joergensen T.S."/>
            <person name="Alvarez Arevalo M."/>
            <person name="Sterndorff E.B."/>
            <person name="Faurdal D."/>
            <person name="Vuksanovic O."/>
            <person name="Mourched A.-S."/>
            <person name="Charusanti P."/>
            <person name="Shaw S."/>
            <person name="Blin K."/>
            <person name="Weber T."/>
        </authorList>
    </citation>
    <scope>NUCLEOTIDE SEQUENCE</scope>
    <source>
        <strain evidence="1">NBC_00049</strain>
    </source>
</reference>
<accession>A0AAU2K135</accession>
<evidence type="ECO:0008006" key="2">
    <source>
        <dbReference type="Google" id="ProtNLM"/>
    </source>
</evidence>
<protein>
    <recommendedName>
        <fullName evidence="2">Acyl carrier protein</fullName>
    </recommendedName>
</protein>
<proteinExistence type="predicted"/>
<evidence type="ECO:0000313" key="1">
    <source>
        <dbReference type="EMBL" id="WTU77782.1"/>
    </source>
</evidence>
<organism evidence="1">
    <name type="scientific">Streptomyces sp. NBC_00049</name>
    <dbReference type="NCBI Taxonomy" id="2903617"/>
    <lineage>
        <taxon>Bacteria</taxon>
        <taxon>Bacillati</taxon>
        <taxon>Actinomycetota</taxon>
        <taxon>Actinomycetes</taxon>
        <taxon>Kitasatosporales</taxon>
        <taxon>Streptomycetaceae</taxon>
        <taxon>Streptomyces</taxon>
    </lineage>
</organism>
<name>A0AAU2K135_9ACTN</name>
<gene>
    <name evidence="1" type="ORF">OG327_33230</name>
</gene>